<evidence type="ECO:0000256" key="1">
    <source>
        <dbReference type="ARBA" id="ARBA00001936"/>
    </source>
</evidence>
<dbReference type="PANTHER" id="PTHR12992">
    <property type="entry name" value="NUDIX HYDROLASE"/>
    <property type="match status" value="1"/>
</dbReference>
<dbReference type="PROSITE" id="PS51462">
    <property type="entry name" value="NUDIX"/>
    <property type="match status" value="1"/>
</dbReference>
<comment type="cofactor">
    <cofactor evidence="1">
        <name>Mn(2+)</name>
        <dbReference type="ChEBI" id="CHEBI:29035"/>
    </cofactor>
</comment>
<evidence type="ECO:0000313" key="9">
    <source>
        <dbReference type="Proteomes" id="UP000253307"/>
    </source>
</evidence>
<dbReference type="Proteomes" id="UP000253307">
    <property type="component" value="Unassembled WGS sequence"/>
</dbReference>
<keyword evidence="6" id="KW-0464">Manganese</keyword>
<dbReference type="InterPro" id="IPR000086">
    <property type="entry name" value="NUDIX_hydrolase_dom"/>
</dbReference>
<protein>
    <submittedName>
        <fullName evidence="8">CoA pyrophosphatase</fullName>
    </submittedName>
</protein>
<feature type="domain" description="Nudix hydrolase" evidence="7">
    <location>
        <begin position="20"/>
        <end position="162"/>
    </location>
</feature>
<reference evidence="8 9" key="1">
    <citation type="journal article" date="2018" name="Microbiome">
        <title>Fine metagenomic profile of the Mediterranean stratified and mixed water columns revealed by assembly and recruitment.</title>
        <authorList>
            <person name="Haro-Moreno J.M."/>
            <person name="Lopez-Perez M."/>
            <person name="De La Torre J.R."/>
            <person name="Picazo A."/>
            <person name="Camacho A."/>
            <person name="Rodriguez-Valera F."/>
        </authorList>
    </citation>
    <scope>NUCLEOTIDE SEQUENCE [LARGE SCALE GENOMIC DNA]</scope>
    <source>
        <strain evidence="8">MED-G82</strain>
    </source>
</reference>
<evidence type="ECO:0000313" key="8">
    <source>
        <dbReference type="EMBL" id="RCL39811.1"/>
    </source>
</evidence>
<evidence type="ECO:0000256" key="2">
    <source>
        <dbReference type="ARBA" id="ARBA00001946"/>
    </source>
</evidence>
<dbReference type="AlphaFoldDB" id="A0A368BRE2"/>
<dbReference type="CDD" id="cd03426">
    <property type="entry name" value="NUDIX_CoAse_Nudt7"/>
    <property type="match status" value="1"/>
</dbReference>
<dbReference type="InterPro" id="IPR045121">
    <property type="entry name" value="CoAse"/>
</dbReference>
<keyword evidence="4" id="KW-0378">Hydrolase</keyword>
<dbReference type="SUPFAM" id="SSF55811">
    <property type="entry name" value="Nudix"/>
    <property type="match status" value="1"/>
</dbReference>
<organism evidence="8 9">
    <name type="scientific">SAR86 cluster bacterium</name>
    <dbReference type="NCBI Taxonomy" id="2030880"/>
    <lineage>
        <taxon>Bacteria</taxon>
        <taxon>Pseudomonadati</taxon>
        <taxon>Pseudomonadota</taxon>
        <taxon>Gammaproteobacteria</taxon>
        <taxon>SAR86 cluster</taxon>
    </lineage>
</organism>
<keyword evidence="5" id="KW-0460">Magnesium</keyword>
<dbReference type="GO" id="GO:0010945">
    <property type="term" value="F:coenzyme A diphosphatase activity"/>
    <property type="evidence" value="ECO:0007669"/>
    <property type="project" value="InterPro"/>
</dbReference>
<gene>
    <name evidence="8" type="ORF">DBW96_04160</name>
</gene>
<comment type="cofactor">
    <cofactor evidence="2">
        <name>Mg(2+)</name>
        <dbReference type="ChEBI" id="CHEBI:18420"/>
    </cofactor>
</comment>
<evidence type="ECO:0000259" key="7">
    <source>
        <dbReference type="PROSITE" id="PS51462"/>
    </source>
</evidence>
<evidence type="ECO:0000256" key="6">
    <source>
        <dbReference type="ARBA" id="ARBA00023211"/>
    </source>
</evidence>
<dbReference type="InterPro" id="IPR015797">
    <property type="entry name" value="NUDIX_hydrolase-like_dom_sf"/>
</dbReference>
<evidence type="ECO:0000256" key="4">
    <source>
        <dbReference type="ARBA" id="ARBA00022801"/>
    </source>
</evidence>
<evidence type="ECO:0000256" key="3">
    <source>
        <dbReference type="ARBA" id="ARBA00022723"/>
    </source>
</evidence>
<name>A0A368BRE2_9GAMM</name>
<comment type="caution">
    <text evidence="8">The sequence shown here is derived from an EMBL/GenBank/DDBJ whole genome shotgun (WGS) entry which is preliminary data.</text>
</comment>
<dbReference type="EMBL" id="QOPE01000036">
    <property type="protein sequence ID" value="RCL39811.1"/>
    <property type="molecule type" value="Genomic_DNA"/>
</dbReference>
<proteinExistence type="predicted"/>
<dbReference type="Gene3D" id="3.90.79.10">
    <property type="entry name" value="Nucleoside Triphosphate Pyrophosphohydrolase"/>
    <property type="match status" value="1"/>
</dbReference>
<evidence type="ECO:0000256" key="5">
    <source>
        <dbReference type="ARBA" id="ARBA00022842"/>
    </source>
</evidence>
<dbReference type="PANTHER" id="PTHR12992:SF11">
    <property type="entry name" value="MITOCHONDRIAL COENZYME A DIPHOSPHATASE NUDT8"/>
    <property type="match status" value="1"/>
</dbReference>
<dbReference type="Pfam" id="PF00293">
    <property type="entry name" value="NUDIX"/>
    <property type="match status" value="1"/>
</dbReference>
<dbReference type="GO" id="GO:0046872">
    <property type="term" value="F:metal ion binding"/>
    <property type="evidence" value="ECO:0007669"/>
    <property type="project" value="UniProtKB-KW"/>
</dbReference>
<sequence length="195" mass="22433">MIKEIKYKLDSEIRERPSGQPQAAVLIGLLNYNHLRDNPEIIYTQRSKSMSTHSGEVSFPGGKVEPNDKDLSHTALREANEEINLNSKDASLLGQMNYLISRHKIEVNPMVYEINAEQEFRANSEIEDIFTVPLNYLLDLKNIKKERIDRHGSTWMVPTWEFNHQKIWGLTAMITVNFLNLCFDVNITIDEADSA</sequence>
<accession>A0A368BRE2</accession>
<keyword evidence="3" id="KW-0479">Metal-binding</keyword>